<dbReference type="Proteomes" id="UP000237686">
    <property type="component" value="Unassembled WGS sequence"/>
</dbReference>
<protein>
    <submittedName>
        <fullName evidence="1">Uncharacterized protein</fullName>
    </submittedName>
</protein>
<name>A0A8E2RX49_9BURK</name>
<evidence type="ECO:0000313" key="2">
    <source>
        <dbReference type="Proteomes" id="UP000237686"/>
    </source>
</evidence>
<sequence>MHALPRCEPDRSIAKRALAVNPPMHWIAECAPIAAHPGCRITALPARQCVRRESRVVAHTAMH</sequence>
<reference evidence="1 2" key="1">
    <citation type="submission" date="2018-03" db="EMBL/GenBank/DDBJ databases">
        <authorList>
            <person name="Nguyen K."/>
            <person name="Fouts D."/>
            <person name="Sutton G."/>
        </authorList>
    </citation>
    <scope>NUCLEOTIDE SEQUENCE [LARGE SCALE GENOMIC DNA]</scope>
    <source>
        <strain evidence="1 2">AU17135</strain>
    </source>
</reference>
<organism evidence="1 2">
    <name type="scientific">Burkholderia multivorans</name>
    <dbReference type="NCBI Taxonomy" id="87883"/>
    <lineage>
        <taxon>Bacteria</taxon>
        <taxon>Pseudomonadati</taxon>
        <taxon>Pseudomonadota</taxon>
        <taxon>Betaproteobacteria</taxon>
        <taxon>Burkholderiales</taxon>
        <taxon>Burkholderiaceae</taxon>
        <taxon>Burkholderia</taxon>
        <taxon>Burkholderia cepacia complex</taxon>
    </lineage>
</organism>
<comment type="caution">
    <text evidence="1">The sequence shown here is derived from an EMBL/GenBank/DDBJ whole genome shotgun (WGS) entry which is preliminary data.</text>
</comment>
<proteinExistence type="predicted"/>
<accession>A0A8E2RX49</accession>
<dbReference type="EMBL" id="PVFZ01000031">
    <property type="protein sequence ID" value="PRF25023.1"/>
    <property type="molecule type" value="Genomic_DNA"/>
</dbReference>
<evidence type="ECO:0000313" key="1">
    <source>
        <dbReference type="EMBL" id="PRF25023.1"/>
    </source>
</evidence>
<dbReference type="AlphaFoldDB" id="A0A8E2RX49"/>
<gene>
    <name evidence="1" type="ORF">C6P98_10920</name>
</gene>